<dbReference type="GeneID" id="28766431"/>
<feature type="transmembrane region" description="Helical" evidence="5">
    <location>
        <begin position="277"/>
        <end position="295"/>
    </location>
</feature>
<dbReference type="Pfam" id="PF01544">
    <property type="entry name" value="CorA"/>
    <property type="match status" value="1"/>
</dbReference>
<organism evidence="6 7">
    <name type="scientific">Paraphaeosphaeria sporulosa</name>
    <dbReference type="NCBI Taxonomy" id="1460663"/>
    <lineage>
        <taxon>Eukaryota</taxon>
        <taxon>Fungi</taxon>
        <taxon>Dikarya</taxon>
        <taxon>Ascomycota</taxon>
        <taxon>Pezizomycotina</taxon>
        <taxon>Dothideomycetes</taxon>
        <taxon>Pleosporomycetidae</taxon>
        <taxon>Pleosporales</taxon>
        <taxon>Massarineae</taxon>
        <taxon>Didymosphaeriaceae</taxon>
        <taxon>Paraphaeosphaeria</taxon>
    </lineage>
</organism>
<keyword evidence="2 5" id="KW-0812">Transmembrane</keyword>
<dbReference type="InterPro" id="IPR002523">
    <property type="entry name" value="MgTranspt_CorA/ZnTranspt_ZntB"/>
</dbReference>
<evidence type="ECO:0000256" key="3">
    <source>
        <dbReference type="ARBA" id="ARBA00022989"/>
    </source>
</evidence>
<sequence length="364" mass="41861">MAYHRAITTGTTSVDGGRLLRDTVIDRKLIFLPSTTIGLVQHCMSVIRIDPHSMRQFWLALILVDPPIGHIYHADGQKWKKQRAMHVLSQPFLGTYEDFVPPGPLSAGFTGYTGVQSGSLLEDLQYYWTLDLPNCFDATNPSLQALSYYPLNIVAAEWVKYVAVMNHCIKQFEYQHNHLPELDQFNRDLTELQAWSRRTVLSLGKVEWLIRLLQSPNFNSHKDDRQLDCLSEDLELILHKMQDAGRRLENTMQMVMTSVQIADARRTYAEQANIKRLTVLALVFVPLTFIASLFSMNTEYMPGSKNFWVYFVVALPVTLLVIAIARPPLNVVRGVVVWVDFQTRRRLMHRRLTHAPRSNAEDFF</sequence>
<keyword evidence="4 5" id="KW-0472">Membrane</keyword>
<keyword evidence="7" id="KW-1185">Reference proteome</keyword>
<dbReference type="SUPFAM" id="SSF144083">
    <property type="entry name" value="Magnesium transport protein CorA, transmembrane region"/>
    <property type="match status" value="1"/>
</dbReference>
<dbReference type="AlphaFoldDB" id="A0A177CCN3"/>
<reference evidence="6 7" key="1">
    <citation type="submission" date="2016-05" db="EMBL/GenBank/DDBJ databases">
        <title>Comparative analysis of secretome profiles of manganese(II)-oxidizing ascomycete fungi.</title>
        <authorList>
            <consortium name="DOE Joint Genome Institute"/>
            <person name="Zeiner C.A."/>
            <person name="Purvine S.O."/>
            <person name="Zink E.M."/>
            <person name="Wu S."/>
            <person name="Pasa-Tolic L."/>
            <person name="Chaput D.L."/>
            <person name="Haridas S."/>
            <person name="Grigoriev I.V."/>
            <person name="Santelli C.M."/>
            <person name="Hansel C.M."/>
        </authorList>
    </citation>
    <scope>NUCLEOTIDE SEQUENCE [LARGE SCALE GENOMIC DNA]</scope>
    <source>
        <strain evidence="6 7">AP3s5-JAC2a</strain>
    </source>
</reference>
<evidence type="ECO:0000256" key="1">
    <source>
        <dbReference type="ARBA" id="ARBA00004141"/>
    </source>
</evidence>
<name>A0A177CCN3_9PLEO</name>
<proteinExistence type="predicted"/>
<dbReference type="EMBL" id="KV441553">
    <property type="protein sequence ID" value="OAG04470.1"/>
    <property type="molecule type" value="Genomic_DNA"/>
</dbReference>
<gene>
    <name evidence="6" type="ORF">CC84DRAFT_1217922</name>
</gene>
<protein>
    <submittedName>
        <fullName evidence="6">Uncharacterized protein</fullName>
    </submittedName>
</protein>
<evidence type="ECO:0000256" key="4">
    <source>
        <dbReference type="ARBA" id="ARBA00023136"/>
    </source>
</evidence>
<dbReference type="STRING" id="1460663.A0A177CCN3"/>
<keyword evidence="3 5" id="KW-1133">Transmembrane helix</keyword>
<evidence type="ECO:0000313" key="7">
    <source>
        <dbReference type="Proteomes" id="UP000077069"/>
    </source>
</evidence>
<accession>A0A177CCN3</accession>
<dbReference type="Proteomes" id="UP000077069">
    <property type="component" value="Unassembled WGS sequence"/>
</dbReference>
<evidence type="ECO:0000313" key="6">
    <source>
        <dbReference type="EMBL" id="OAG04470.1"/>
    </source>
</evidence>
<dbReference type="GO" id="GO:0046873">
    <property type="term" value="F:metal ion transmembrane transporter activity"/>
    <property type="evidence" value="ECO:0007669"/>
    <property type="project" value="InterPro"/>
</dbReference>
<dbReference type="InParanoid" id="A0A177CCN3"/>
<dbReference type="OrthoDB" id="3231000at2759"/>
<feature type="transmembrane region" description="Helical" evidence="5">
    <location>
        <begin position="307"/>
        <end position="325"/>
    </location>
</feature>
<dbReference type="InterPro" id="IPR045863">
    <property type="entry name" value="CorA_TM1_TM2"/>
</dbReference>
<evidence type="ECO:0000256" key="2">
    <source>
        <dbReference type="ARBA" id="ARBA00022692"/>
    </source>
</evidence>
<evidence type="ECO:0000256" key="5">
    <source>
        <dbReference type="SAM" id="Phobius"/>
    </source>
</evidence>
<dbReference type="GO" id="GO:0016020">
    <property type="term" value="C:membrane"/>
    <property type="evidence" value="ECO:0007669"/>
    <property type="project" value="UniProtKB-SubCell"/>
</dbReference>
<dbReference type="Gene3D" id="1.20.58.340">
    <property type="entry name" value="Magnesium transport protein CorA, transmembrane region"/>
    <property type="match status" value="1"/>
</dbReference>
<comment type="subcellular location">
    <subcellularLocation>
        <location evidence="1">Membrane</location>
        <topology evidence="1">Multi-pass membrane protein</topology>
    </subcellularLocation>
</comment>
<dbReference type="RefSeq" id="XP_018034835.1">
    <property type="nucleotide sequence ID" value="XM_018182945.1"/>
</dbReference>